<dbReference type="Proteomes" id="UP000050668">
    <property type="component" value="Unassembled WGS sequence"/>
</dbReference>
<organism evidence="1 2">
    <name type="scientific">Lysinibacillus contaminans</name>
    <dbReference type="NCBI Taxonomy" id="1293441"/>
    <lineage>
        <taxon>Bacteria</taxon>
        <taxon>Bacillati</taxon>
        <taxon>Bacillota</taxon>
        <taxon>Bacilli</taxon>
        <taxon>Bacillales</taxon>
        <taxon>Bacillaceae</taxon>
        <taxon>Lysinibacillus</taxon>
    </lineage>
</organism>
<name>A0ABR5K582_9BACI</name>
<accession>A0ABR5K582</accession>
<protein>
    <recommendedName>
        <fullName evidence="3">SRPBCC family protein</fullName>
    </recommendedName>
</protein>
<evidence type="ECO:0000313" key="1">
    <source>
        <dbReference type="EMBL" id="KOS71511.1"/>
    </source>
</evidence>
<gene>
    <name evidence="1" type="ORF">AEA09_00435</name>
</gene>
<evidence type="ECO:0008006" key="3">
    <source>
        <dbReference type="Google" id="ProtNLM"/>
    </source>
</evidence>
<dbReference type="RefSeq" id="WP_053581974.1">
    <property type="nucleotide sequence ID" value="NZ_LGRV01000001.1"/>
</dbReference>
<proteinExistence type="predicted"/>
<evidence type="ECO:0000313" key="2">
    <source>
        <dbReference type="Proteomes" id="UP000050668"/>
    </source>
</evidence>
<sequence length="151" mass="17780">MKTWTKSIEINSPIVHVWKFFNGSLEEMQKIMPQIVDNTPVKITEEVVGSVYRQKYKEGKRTQEYDVETFEYLDTPDEKRLKVGFTLANLFEITALYELRKINESKTSFTYTVTNRPLKWLVKLFLLFATEKVVVKFVERVKSVAEAENSR</sequence>
<dbReference type="InterPro" id="IPR023393">
    <property type="entry name" value="START-like_dom_sf"/>
</dbReference>
<keyword evidence="2" id="KW-1185">Reference proteome</keyword>
<dbReference type="SUPFAM" id="SSF55961">
    <property type="entry name" value="Bet v1-like"/>
    <property type="match status" value="1"/>
</dbReference>
<comment type="caution">
    <text evidence="1">The sequence shown here is derived from an EMBL/GenBank/DDBJ whole genome shotgun (WGS) entry which is preliminary data.</text>
</comment>
<dbReference type="EMBL" id="LGRV01000001">
    <property type="protein sequence ID" value="KOS71511.1"/>
    <property type="molecule type" value="Genomic_DNA"/>
</dbReference>
<reference evidence="2" key="1">
    <citation type="submission" date="2015-07" db="EMBL/GenBank/DDBJ databases">
        <title>Fjat-14205 dsm 2895.</title>
        <authorList>
            <person name="Liu B."/>
            <person name="Wang J."/>
            <person name="Zhu Y."/>
            <person name="Liu G."/>
            <person name="Chen Q."/>
            <person name="Chen Z."/>
            <person name="Lan J."/>
            <person name="Che J."/>
            <person name="Ge C."/>
            <person name="Shi H."/>
            <person name="Pan Z."/>
            <person name="Liu X."/>
        </authorList>
    </citation>
    <scope>NUCLEOTIDE SEQUENCE [LARGE SCALE GENOMIC DNA]</scope>
    <source>
        <strain evidence="2">DSM 25560</strain>
    </source>
</reference>
<dbReference type="CDD" id="cd07812">
    <property type="entry name" value="SRPBCC"/>
    <property type="match status" value="1"/>
</dbReference>
<dbReference type="Gene3D" id="3.30.530.20">
    <property type="match status" value="1"/>
</dbReference>